<evidence type="ECO:0008006" key="2">
    <source>
        <dbReference type="Google" id="ProtNLM"/>
    </source>
</evidence>
<reference evidence="1" key="1">
    <citation type="journal article" date="2015" name="Nature">
        <title>Complex archaea that bridge the gap between prokaryotes and eukaryotes.</title>
        <authorList>
            <person name="Spang A."/>
            <person name="Saw J.H."/>
            <person name="Jorgensen S.L."/>
            <person name="Zaremba-Niedzwiedzka K."/>
            <person name="Martijn J."/>
            <person name="Lind A.E."/>
            <person name="van Eijk R."/>
            <person name="Schleper C."/>
            <person name="Guy L."/>
            <person name="Ettema T.J."/>
        </authorList>
    </citation>
    <scope>NUCLEOTIDE SEQUENCE</scope>
</reference>
<sequence>MGFKNKYGQVSLYTENNVVIAHFAGYITSGLLRAFKIELCEKIKSLNNQPWAYISDSFDVLAATPEAEKEMIDISHLMKANNCLSSAFVLTSAIAINQMKRILECAKRNVNFSECLFTDLDSAKQFISHNLKSKQGQLI</sequence>
<gene>
    <name evidence="1" type="ORF">LCGC14_0806870</name>
</gene>
<evidence type="ECO:0000313" key="1">
    <source>
        <dbReference type="EMBL" id="KKN33129.1"/>
    </source>
</evidence>
<proteinExistence type="predicted"/>
<protein>
    <recommendedName>
        <fullName evidence="2">STAS domain-containing protein</fullName>
    </recommendedName>
</protein>
<dbReference type="EMBL" id="LAZR01002202">
    <property type="protein sequence ID" value="KKN33129.1"/>
    <property type="molecule type" value="Genomic_DNA"/>
</dbReference>
<comment type="caution">
    <text evidence="1">The sequence shown here is derived from an EMBL/GenBank/DDBJ whole genome shotgun (WGS) entry which is preliminary data.</text>
</comment>
<dbReference type="AlphaFoldDB" id="A0A0F9PSG7"/>
<accession>A0A0F9PSG7</accession>
<name>A0A0F9PSG7_9ZZZZ</name>
<organism evidence="1">
    <name type="scientific">marine sediment metagenome</name>
    <dbReference type="NCBI Taxonomy" id="412755"/>
    <lineage>
        <taxon>unclassified sequences</taxon>
        <taxon>metagenomes</taxon>
        <taxon>ecological metagenomes</taxon>
    </lineage>
</organism>